<keyword evidence="11" id="KW-0233">DNA recombination</keyword>
<dbReference type="GO" id="GO:0003684">
    <property type="term" value="F:damaged DNA binding"/>
    <property type="evidence" value="ECO:0007669"/>
    <property type="project" value="InterPro"/>
</dbReference>
<comment type="subcellular location">
    <subcellularLocation>
        <location evidence="2">Chromosome</location>
    </subcellularLocation>
    <subcellularLocation>
        <location evidence="1">Nucleus</location>
    </subcellularLocation>
</comment>
<dbReference type="InterPro" id="IPR006164">
    <property type="entry name" value="DNA_bd_Ku70/Ku80"/>
</dbReference>
<dbReference type="Gene3D" id="1.25.40.240">
    <property type="entry name" value="Ku, C-terminal domain"/>
    <property type="match status" value="1"/>
</dbReference>
<feature type="region of interest" description="Disordered" evidence="14">
    <location>
        <begin position="705"/>
        <end position="729"/>
    </location>
</feature>
<dbReference type="FunFam" id="2.40.290.10:FF:000005">
    <property type="entry name" value="X-ray repair cross-complementing protein 5"/>
    <property type="match status" value="1"/>
</dbReference>
<keyword evidence="13" id="KW-0539">Nucleus</keyword>
<evidence type="ECO:0000256" key="4">
    <source>
        <dbReference type="ARBA" id="ARBA00022454"/>
    </source>
</evidence>
<evidence type="ECO:0000256" key="7">
    <source>
        <dbReference type="ARBA" id="ARBA00022801"/>
    </source>
</evidence>
<dbReference type="GO" id="GO:0006310">
    <property type="term" value="P:DNA recombination"/>
    <property type="evidence" value="ECO:0007669"/>
    <property type="project" value="UniProtKB-KW"/>
</dbReference>
<evidence type="ECO:0000256" key="3">
    <source>
        <dbReference type="ARBA" id="ARBA00007726"/>
    </source>
</evidence>
<dbReference type="Pfam" id="PF02735">
    <property type="entry name" value="Ku"/>
    <property type="match status" value="1"/>
</dbReference>
<dbReference type="EMBL" id="JARKIK010000079">
    <property type="protein sequence ID" value="KAK8726331.1"/>
    <property type="molecule type" value="Genomic_DNA"/>
</dbReference>
<dbReference type="InterPro" id="IPR005161">
    <property type="entry name" value="Ku_N"/>
</dbReference>
<feature type="domain" description="VWFA" evidence="15">
    <location>
        <begin position="10"/>
        <end position="163"/>
    </location>
</feature>
<dbReference type="Proteomes" id="UP001445076">
    <property type="component" value="Unassembled WGS sequence"/>
</dbReference>
<dbReference type="GO" id="GO:0005694">
    <property type="term" value="C:chromosome"/>
    <property type="evidence" value="ECO:0007669"/>
    <property type="project" value="UniProtKB-SubCell"/>
</dbReference>
<dbReference type="GO" id="GO:0003690">
    <property type="term" value="F:double-stranded DNA binding"/>
    <property type="evidence" value="ECO:0007669"/>
    <property type="project" value="TreeGrafter"/>
</dbReference>
<feature type="compositionally biased region" description="Polar residues" evidence="14">
    <location>
        <begin position="185"/>
        <end position="198"/>
    </location>
</feature>
<dbReference type="GO" id="GO:0042162">
    <property type="term" value="F:telomeric DNA binding"/>
    <property type="evidence" value="ECO:0007669"/>
    <property type="project" value="InterPro"/>
</dbReference>
<evidence type="ECO:0000313" key="17">
    <source>
        <dbReference type="Proteomes" id="UP001445076"/>
    </source>
</evidence>
<dbReference type="GO" id="GO:0043564">
    <property type="term" value="C:Ku70:Ku80 complex"/>
    <property type="evidence" value="ECO:0007669"/>
    <property type="project" value="InterPro"/>
</dbReference>
<sequence>MPPRVQPGEGIVVVMDVGPGVRAGVDATFFSQSKKCLINILQRKMFAEKCRDLVGIVLFGTNGTNNNLASADQYQHITVLRELRTVDWELINEVENLPYGNSTGDWVDALVVGMDLLHDPDGGRFTSKKIVLLTDFSGEFSDDQTSKIITGLKNQGIELNVIGPDIIDDEEEDEDEDKPGPCSGVKSTHNGKIPVTQNWNGKPKTAVQLAGETLVTRLVAEVDGIICSFDEAIAQLIFFQKSSASSGAWNTLLEIGPDFRIAITGRIKVKHVTVPTWKKRHAHDESAMIISETSYHRNDDAQTAVNSDEVIPGYKYGTTLVPFSDEDAQMQYHSNSPRSLSVLGFTKSCNVSHQRRAGDQVLVITAQEGHEAAAVALSSLIQALEELDMVAITRRIYNKNSNPTMGVLFPDITTNYECLIWIPLPYQEDVRVYTFPPLQHIIEKLNDSEIQIMDDLISSMDLTCQEEDDEEVLAPVGVLNPQLQHYFNTLTHRALHPNDPIPPPATHVLNILETPMSVCEARDKVASSLKTLFPTKKIVKAKRDSKDLFASTDGKSNKKSKKDGNETMSASDLTRSLVTHVTTATPVKDFLALLGGEAPDFNLICKQLADVVLQLIDGLGSGGGSNAAMMTKVIDCLTTFRQESCSIDPSTYNKFLSSLKEVVTSMSLSDLWDHVKESRLGMINSEENARSSVDRAAAEEFLKLEQQSQQPAPAPQVQNDDVEDLLDDM</sequence>
<comment type="similarity">
    <text evidence="3">Belongs to the ku80 family.</text>
</comment>
<evidence type="ECO:0000256" key="13">
    <source>
        <dbReference type="ARBA" id="ARBA00023242"/>
    </source>
</evidence>
<keyword evidence="6" id="KW-0227">DNA damage</keyword>
<dbReference type="PANTHER" id="PTHR12604:SF4">
    <property type="entry name" value="X-RAY REPAIR CROSS-COMPLEMENTING PROTEIN 5"/>
    <property type="match status" value="1"/>
</dbReference>
<evidence type="ECO:0000256" key="1">
    <source>
        <dbReference type="ARBA" id="ARBA00004123"/>
    </source>
</evidence>
<dbReference type="AlphaFoldDB" id="A0AAW0WGK5"/>
<dbReference type="SMART" id="SM00559">
    <property type="entry name" value="Ku78"/>
    <property type="match status" value="1"/>
</dbReference>
<dbReference type="Gene3D" id="3.40.50.410">
    <property type="entry name" value="von Willebrand factor, type A domain"/>
    <property type="match status" value="1"/>
</dbReference>
<dbReference type="InterPro" id="IPR002035">
    <property type="entry name" value="VWF_A"/>
</dbReference>
<keyword evidence="8" id="KW-0347">Helicase</keyword>
<dbReference type="Gene3D" id="2.40.290.10">
    <property type="match status" value="1"/>
</dbReference>
<dbReference type="CDD" id="cd00873">
    <property type="entry name" value="KU80"/>
    <property type="match status" value="1"/>
</dbReference>
<dbReference type="InterPro" id="IPR005160">
    <property type="entry name" value="Ku_C"/>
</dbReference>
<evidence type="ECO:0000256" key="12">
    <source>
        <dbReference type="ARBA" id="ARBA00023204"/>
    </source>
</evidence>
<keyword evidence="10" id="KW-0238">DNA-binding</keyword>
<feature type="region of interest" description="Disordered" evidence="14">
    <location>
        <begin position="549"/>
        <end position="570"/>
    </location>
</feature>
<keyword evidence="5" id="KW-0547">Nucleotide-binding</keyword>
<keyword evidence="7" id="KW-0378">Hydrolase</keyword>
<feature type="region of interest" description="Disordered" evidence="14">
    <location>
        <begin position="170"/>
        <end position="198"/>
    </location>
</feature>
<dbReference type="GO" id="GO:0000723">
    <property type="term" value="P:telomere maintenance"/>
    <property type="evidence" value="ECO:0007669"/>
    <property type="project" value="InterPro"/>
</dbReference>
<evidence type="ECO:0000313" key="16">
    <source>
        <dbReference type="EMBL" id="KAK8726331.1"/>
    </source>
</evidence>
<dbReference type="Pfam" id="PF03730">
    <property type="entry name" value="Ku_C"/>
    <property type="match status" value="1"/>
</dbReference>
<gene>
    <name evidence="16" type="ORF">OTU49_010215</name>
</gene>
<dbReference type="PANTHER" id="PTHR12604">
    <property type="entry name" value="KU AUTOANTIGEN DNA HELICASE"/>
    <property type="match status" value="1"/>
</dbReference>
<evidence type="ECO:0000256" key="11">
    <source>
        <dbReference type="ARBA" id="ARBA00023172"/>
    </source>
</evidence>
<dbReference type="Pfam" id="PF08785">
    <property type="entry name" value="Ku_PK_bind"/>
    <property type="match status" value="1"/>
</dbReference>
<dbReference type="GO" id="GO:0016787">
    <property type="term" value="F:hydrolase activity"/>
    <property type="evidence" value="ECO:0007669"/>
    <property type="project" value="UniProtKB-KW"/>
</dbReference>
<dbReference type="PROSITE" id="PS50234">
    <property type="entry name" value="VWFA"/>
    <property type="match status" value="1"/>
</dbReference>
<dbReference type="FunFam" id="1.10.1600.10:FF:000002">
    <property type="entry name" value="X-ray repair cross-complementing protein 5"/>
    <property type="match status" value="1"/>
</dbReference>
<keyword evidence="9" id="KW-0067">ATP-binding</keyword>
<keyword evidence="17" id="KW-1185">Reference proteome</keyword>
<organism evidence="16 17">
    <name type="scientific">Cherax quadricarinatus</name>
    <name type="common">Australian red claw crayfish</name>
    <dbReference type="NCBI Taxonomy" id="27406"/>
    <lineage>
        <taxon>Eukaryota</taxon>
        <taxon>Metazoa</taxon>
        <taxon>Ecdysozoa</taxon>
        <taxon>Arthropoda</taxon>
        <taxon>Crustacea</taxon>
        <taxon>Multicrustacea</taxon>
        <taxon>Malacostraca</taxon>
        <taxon>Eumalacostraca</taxon>
        <taxon>Eucarida</taxon>
        <taxon>Decapoda</taxon>
        <taxon>Pleocyemata</taxon>
        <taxon>Astacidea</taxon>
        <taxon>Parastacoidea</taxon>
        <taxon>Parastacidae</taxon>
        <taxon>Cherax</taxon>
    </lineage>
</organism>
<dbReference type="GO" id="GO:0006303">
    <property type="term" value="P:double-strand break repair via nonhomologous end joining"/>
    <property type="evidence" value="ECO:0007669"/>
    <property type="project" value="InterPro"/>
</dbReference>
<evidence type="ECO:0000256" key="6">
    <source>
        <dbReference type="ARBA" id="ARBA00022763"/>
    </source>
</evidence>
<dbReference type="InterPro" id="IPR024193">
    <property type="entry name" value="Ku80"/>
</dbReference>
<reference evidence="16 17" key="1">
    <citation type="journal article" date="2024" name="BMC Genomics">
        <title>Genome assembly of redclaw crayfish (Cherax quadricarinatus) provides insights into its immune adaptation and hypoxia tolerance.</title>
        <authorList>
            <person name="Liu Z."/>
            <person name="Zheng J."/>
            <person name="Li H."/>
            <person name="Fang K."/>
            <person name="Wang S."/>
            <person name="He J."/>
            <person name="Zhou D."/>
            <person name="Weng S."/>
            <person name="Chi M."/>
            <person name="Gu Z."/>
            <person name="He J."/>
            <person name="Li F."/>
            <person name="Wang M."/>
        </authorList>
    </citation>
    <scope>NUCLEOTIDE SEQUENCE [LARGE SCALE GENOMIC DNA]</scope>
    <source>
        <strain evidence="16">ZL_2023a</strain>
    </source>
</reference>
<keyword evidence="4" id="KW-0158">Chromosome</keyword>
<protein>
    <recommendedName>
        <fullName evidence="15">VWFA domain-containing protein</fullName>
    </recommendedName>
</protein>
<evidence type="ECO:0000256" key="5">
    <source>
        <dbReference type="ARBA" id="ARBA00022741"/>
    </source>
</evidence>
<dbReference type="GO" id="GO:0005524">
    <property type="term" value="F:ATP binding"/>
    <property type="evidence" value="ECO:0007669"/>
    <property type="project" value="UniProtKB-KW"/>
</dbReference>
<dbReference type="SUPFAM" id="SSF101420">
    <property type="entry name" value="C-terminal domain of Ku80"/>
    <property type="match status" value="1"/>
</dbReference>
<dbReference type="InterPro" id="IPR036494">
    <property type="entry name" value="Ku_C_sf"/>
</dbReference>
<name>A0AAW0WGK5_CHEQU</name>
<accession>A0AAW0WGK5</accession>
<dbReference type="Pfam" id="PF03731">
    <property type="entry name" value="Ku_N"/>
    <property type="match status" value="1"/>
</dbReference>
<dbReference type="SUPFAM" id="SSF53300">
    <property type="entry name" value="vWA-like"/>
    <property type="match status" value="1"/>
</dbReference>
<comment type="caution">
    <text evidence="16">The sequence shown here is derived from an EMBL/GenBank/DDBJ whole genome shotgun (WGS) entry which is preliminary data.</text>
</comment>
<dbReference type="InterPro" id="IPR014893">
    <property type="entry name" value="Ku_PK_bind"/>
</dbReference>
<dbReference type="InterPro" id="IPR016194">
    <property type="entry name" value="SPOC-like_C_dom_sf"/>
</dbReference>
<dbReference type="GO" id="GO:0003678">
    <property type="term" value="F:DNA helicase activity"/>
    <property type="evidence" value="ECO:0007669"/>
    <property type="project" value="InterPro"/>
</dbReference>
<evidence type="ECO:0000256" key="9">
    <source>
        <dbReference type="ARBA" id="ARBA00022840"/>
    </source>
</evidence>
<feature type="compositionally biased region" description="Acidic residues" evidence="14">
    <location>
        <begin position="720"/>
        <end position="729"/>
    </location>
</feature>
<dbReference type="InterPro" id="IPR036465">
    <property type="entry name" value="vWFA_dom_sf"/>
</dbReference>
<evidence type="ECO:0000256" key="2">
    <source>
        <dbReference type="ARBA" id="ARBA00004286"/>
    </source>
</evidence>
<evidence type="ECO:0000256" key="8">
    <source>
        <dbReference type="ARBA" id="ARBA00022806"/>
    </source>
</evidence>
<evidence type="ECO:0000259" key="15">
    <source>
        <dbReference type="PROSITE" id="PS50234"/>
    </source>
</evidence>
<dbReference type="Gene3D" id="1.10.1600.10">
    <property type="match status" value="1"/>
</dbReference>
<proteinExistence type="inferred from homology"/>
<keyword evidence="12" id="KW-0234">DNA repair</keyword>
<evidence type="ECO:0000256" key="10">
    <source>
        <dbReference type="ARBA" id="ARBA00023125"/>
    </source>
</evidence>
<evidence type="ECO:0000256" key="14">
    <source>
        <dbReference type="SAM" id="MobiDB-lite"/>
    </source>
</evidence>
<dbReference type="SUPFAM" id="SSF100939">
    <property type="entry name" value="SPOC domain-like"/>
    <property type="match status" value="1"/>
</dbReference>
<feature type="compositionally biased region" description="Low complexity" evidence="14">
    <location>
        <begin position="706"/>
        <end position="718"/>
    </location>
</feature>